<keyword evidence="1" id="KW-0175">Coiled coil</keyword>
<dbReference type="EMBL" id="JBHSDV010000001">
    <property type="protein sequence ID" value="MFC4386953.1"/>
    <property type="molecule type" value="Genomic_DNA"/>
</dbReference>
<dbReference type="Proteomes" id="UP001595880">
    <property type="component" value="Unassembled WGS sequence"/>
</dbReference>
<dbReference type="SUPFAM" id="SSF103190">
    <property type="entry name" value="Sensory domain-like"/>
    <property type="match status" value="1"/>
</dbReference>
<proteinExistence type="predicted"/>
<dbReference type="Gene3D" id="3.20.20.450">
    <property type="entry name" value="EAL domain"/>
    <property type="match status" value="1"/>
</dbReference>
<dbReference type="InterPro" id="IPR018842">
    <property type="entry name" value="YkuI_C"/>
</dbReference>
<dbReference type="Pfam" id="PF10388">
    <property type="entry name" value="YkuI_C"/>
    <property type="match status" value="1"/>
</dbReference>
<dbReference type="InterPro" id="IPR029151">
    <property type="entry name" value="Sensor-like_sf"/>
</dbReference>
<dbReference type="PANTHER" id="PTHR33121">
    <property type="entry name" value="CYCLIC DI-GMP PHOSPHODIESTERASE PDEF"/>
    <property type="match status" value="1"/>
</dbReference>
<dbReference type="InterPro" id="IPR050706">
    <property type="entry name" value="Cyclic-di-GMP_PDE-like"/>
</dbReference>
<dbReference type="Pfam" id="PF00563">
    <property type="entry name" value="EAL"/>
    <property type="match status" value="1"/>
</dbReference>
<dbReference type="Gene3D" id="3.30.450.20">
    <property type="entry name" value="PAS domain"/>
    <property type="match status" value="1"/>
</dbReference>
<dbReference type="SUPFAM" id="SSF141868">
    <property type="entry name" value="EAL domain-like"/>
    <property type="match status" value="1"/>
</dbReference>
<dbReference type="RefSeq" id="WP_390196138.1">
    <property type="nucleotide sequence ID" value="NZ_JBHSDV010000001.1"/>
</dbReference>
<dbReference type="SMART" id="SM00052">
    <property type="entry name" value="EAL"/>
    <property type="match status" value="1"/>
</dbReference>
<name>A0ABV8VW04_9BACI</name>
<keyword evidence="4" id="KW-1185">Reference proteome</keyword>
<reference evidence="4" key="1">
    <citation type="journal article" date="2019" name="Int. J. Syst. Evol. Microbiol.">
        <title>The Global Catalogue of Microorganisms (GCM) 10K type strain sequencing project: providing services to taxonomists for standard genome sequencing and annotation.</title>
        <authorList>
            <consortium name="The Broad Institute Genomics Platform"/>
            <consortium name="The Broad Institute Genome Sequencing Center for Infectious Disease"/>
            <person name="Wu L."/>
            <person name="Ma J."/>
        </authorList>
    </citation>
    <scope>NUCLEOTIDE SEQUENCE [LARGE SCALE GENOMIC DNA]</scope>
    <source>
        <strain evidence="4">KACC 14058</strain>
    </source>
</reference>
<evidence type="ECO:0000313" key="3">
    <source>
        <dbReference type="EMBL" id="MFC4386953.1"/>
    </source>
</evidence>
<organism evidence="3 4">
    <name type="scientific">Gracilibacillus marinus</name>
    <dbReference type="NCBI Taxonomy" id="630535"/>
    <lineage>
        <taxon>Bacteria</taxon>
        <taxon>Bacillati</taxon>
        <taxon>Bacillota</taxon>
        <taxon>Bacilli</taxon>
        <taxon>Bacillales</taxon>
        <taxon>Bacillaceae</taxon>
        <taxon>Gracilibacillus</taxon>
    </lineage>
</organism>
<comment type="caution">
    <text evidence="3">The sequence shown here is derived from an EMBL/GenBank/DDBJ whole genome shotgun (WGS) entry which is preliminary data.</text>
</comment>
<dbReference type="InterPro" id="IPR035919">
    <property type="entry name" value="EAL_sf"/>
</dbReference>
<gene>
    <name evidence="3" type="ORF">ACFOZ1_03920</name>
</gene>
<protein>
    <submittedName>
        <fullName evidence="3">EAL-associated domain-containing protein</fullName>
    </submittedName>
</protein>
<evidence type="ECO:0000256" key="1">
    <source>
        <dbReference type="SAM" id="Coils"/>
    </source>
</evidence>
<sequence length="405" mass="47301">MDPLDIMLHMEDAKPYFQAIFSADSHMVTGYQVLGYMETDEGMERLADFFLDTSVPEEFKIDMDRHLHKAAIETFICTDMSATLHLIVHEDYLLKPGENDFIQEIVAYEELGLDLKKLVVEIVEQDDVEDISSLANSLKYLKTFGVKIAINDVLKITNNLDRISLLEPDIIKINVTPLQNQSYLENYQNIIYSMSLLARKVGAELMFDGINSNYQFHYAWRKNGRYYQGDFFSPPEAHFVDPDIWKDRFRHDISQFIAIERSNILATYQLTSNLNERFHQLMSTLKKIKQLDDKIEALANELQDISFRLYVTDGEGFQRTANIELSEGSLRIDEEARGKNWSWRPYFIENVIQMNEAKKGILSDVYSDIETGEIIRTFSYPMEDNLFLFMDISQMYLDEHPFLLW</sequence>
<dbReference type="PROSITE" id="PS50883">
    <property type="entry name" value="EAL"/>
    <property type="match status" value="1"/>
</dbReference>
<feature type="domain" description="EAL" evidence="2">
    <location>
        <begin position="1"/>
        <end position="249"/>
    </location>
</feature>
<dbReference type="InterPro" id="IPR001633">
    <property type="entry name" value="EAL_dom"/>
</dbReference>
<feature type="coiled-coil region" evidence="1">
    <location>
        <begin position="281"/>
        <end position="308"/>
    </location>
</feature>
<evidence type="ECO:0000313" key="4">
    <source>
        <dbReference type="Proteomes" id="UP001595880"/>
    </source>
</evidence>
<evidence type="ECO:0000259" key="2">
    <source>
        <dbReference type="PROSITE" id="PS50883"/>
    </source>
</evidence>
<accession>A0ABV8VW04</accession>
<dbReference type="PANTHER" id="PTHR33121:SF82">
    <property type="entry name" value="SIGNAL TRANSDUCTION PROTEIN CONTAINING A EAL DOMAIN"/>
    <property type="match status" value="1"/>
</dbReference>